<keyword evidence="1" id="KW-0378">Hydrolase</keyword>
<evidence type="ECO:0000313" key="4">
    <source>
        <dbReference type="Proteomes" id="UP000198625"/>
    </source>
</evidence>
<dbReference type="InterPro" id="IPR013094">
    <property type="entry name" value="AB_hydrolase_3"/>
</dbReference>
<evidence type="ECO:0000313" key="3">
    <source>
        <dbReference type="EMBL" id="SDY82445.1"/>
    </source>
</evidence>
<dbReference type="Pfam" id="PF07859">
    <property type="entry name" value="Abhydrolase_3"/>
    <property type="match status" value="1"/>
</dbReference>
<dbReference type="STRING" id="415015.SAMN05660462_00999"/>
<evidence type="ECO:0000256" key="1">
    <source>
        <dbReference type="ARBA" id="ARBA00022801"/>
    </source>
</evidence>
<dbReference type="AlphaFoldDB" id="A0A1H3N1W8"/>
<dbReference type="SUPFAM" id="SSF53474">
    <property type="entry name" value="alpha/beta-Hydrolases"/>
    <property type="match status" value="1"/>
</dbReference>
<evidence type="ECO:0000259" key="2">
    <source>
        <dbReference type="Pfam" id="PF07859"/>
    </source>
</evidence>
<name>A0A1H3N1W8_9FIRM</name>
<dbReference type="OrthoDB" id="24847at2"/>
<dbReference type="PANTHER" id="PTHR48081">
    <property type="entry name" value="AB HYDROLASE SUPERFAMILY PROTEIN C4A8.06C"/>
    <property type="match status" value="1"/>
</dbReference>
<dbReference type="InterPro" id="IPR050300">
    <property type="entry name" value="GDXG_lipolytic_enzyme"/>
</dbReference>
<dbReference type="Gene3D" id="3.40.50.1820">
    <property type="entry name" value="alpha/beta hydrolase"/>
    <property type="match status" value="1"/>
</dbReference>
<protein>
    <submittedName>
        <fullName evidence="3">Acetyl esterase/lipase</fullName>
    </submittedName>
</protein>
<reference evidence="3 4" key="1">
    <citation type="submission" date="2016-10" db="EMBL/GenBank/DDBJ databases">
        <authorList>
            <person name="de Groot N.N."/>
        </authorList>
    </citation>
    <scope>NUCLEOTIDE SEQUENCE [LARGE SCALE GENOMIC DNA]</scope>
    <source>
        <strain evidence="3 4">DSM 21650</strain>
    </source>
</reference>
<dbReference type="RefSeq" id="WP_091728038.1">
    <property type="nucleotide sequence ID" value="NZ_FNQE01000008.1"/>
</dbReference>
<dbReference type="Proteomes" id="UP000198625">
    <property type="component" value="Unassembled WGS sequence"/>
</dbReference>
<organism evidence="3 4">
    <name type="scientific">Proteiniborus ethanoligenes</name>
    <dbReference type="NCBI Taxonomy" id="415015"/>
    <lineage>
        <taxon>Bacteria</taxon>
        <taxon>Bacillati</taxon>
        <taxon>Bacillota</taxon>
        <taxon>Clostridia</taxon>
        <taxon>Eubacteriales</taxon>
        <taxon>Proteiniborus</taxon>
    </lineage>
</organism>
<dbReference type="GO" id="GO:0016787">
    <property type="term" value="F:hydrolase activity"/>
    <property type="evidence" value="ECO:0007669"/>
    <property type="project" value="UniProtKB-KW"/>
</dbReference>
<gene>
    <name evidence="3" type="ORF">SAMN05660462_00999</name>
</gene>
<keyword evidence="4" id="KW-1185">Reference proteome</keyword>
<accession>A0A1H3N1W8</accession>
<feature type="domain" description="Alpha/beta hydrolase fold-3" evidence="2">
    <location>
        <begin position="33"/>
        <end position="266"/>
    </location>
</feature>
<sequence>MLKSTETYIYKKTDDCSICLDYYSSNIRNSPLIIYIHGGALIFGSRKDIISEQIRLYNKAGYSVASIDYRLAPETKLKDIFEDIKDALSWAKEKGEKVLGIDPKRIAIVGHSAGAYLGLLLGTYEDKPNAIISFYGYGDILADWYGKPSQYYCNMPLVTKEEAYNVIGDKAATEGGRDRFLYYLYLRQKGIWTREVSGYHTLFQKENIMPFCPIHNVNSDFPPTLLIHGAKDTDVPYEESLKMAKRLEEHGVDTEFIKLEKEGHLFDNDMKNPTTLKVFEQVLDFLKKHL</sequence>
<dbReference type="EMBL" id="FNQE01000008">
    <property type="protein sequence ID" value="SDY82445.1"/>
    <property type="molecule type" value="Genomic_DNA"/>
</dbReference>
<proteinExistence type="predicted"/>
<dbReference type="InterPro" id="IPR029058">
    <property type="entry name" value="AB_hydrolase_fold"/>
</dbReference>